<dbReference type="RefSeq" id="WP_085987369.1">
    <property type="nucleotide sequence ID" value="NZ_JAHVHN010000008.1"/>
</dbReference>
<dbReference type="SFLD" id="SFLDG01135">
    <property type="entry name" value="C1.5.6:_HAD__Beta-PGM__Phospha"/>
    <property type="match status" value="1"/>
</dbReference>
<evidence type="ECO:0000313" key="11">
    <source>
        <dbReference type="Proteomes" id="UP000261325"/>
    </source>
</evidence>
<dbReference type="InterPro" id="IPR037512">
    <property type="entry name" value="PGPase_prok"/>
</dbReference>
<evidence type="ECO:0000256" key="5">
    <source>
        <dbReference type="ARBA" id="ARBA00013078"/>
    </source>
</evidence>
<evidence type="ECO:0000256" key="3">
    <source>
        <dbReference type="ARBA" id="ARBA00004818"/>
    </source>
</evidence>
<keyword evidence="9" id="KW-0119">Carbohydrate metabolism</keyword>
<dbReference type="Pfam" id="PF13419">
    <property type="entry name" value="HAD_2"/>
    <property type="match status" value="1"/>
</dbReference>
<dbReference type="InterPro" id="IPR023198">
    <property type="entry name" value="PGP-like_dom2"/>
</dbReference>
<dbReference type="InterPro" id="IPR006439">
    <property type="entry name" value="HAD-SF_hydro_IA"/>
</dbReference>
<keyword evidence="8" id="KW-0460">Magnesium</keyword>
<name>A0A3B8WSA9_MARNT</name>
<dbReference type="InterPro" id="IPR050155">
    <property type="entry name" value="HAD-like_hydrolase_sf"/>
</dbReference>
<dbReference type="GO" id="GO:0005975">
    <property type="term" value="P:carbohydrate metabolic process"/>
    <property type="evidence" value="ECO:0007669"/>
    <property type="project" value="InterPro"/>
</dbReference>
<dbReference type="Gene3D" id="3.40.50.1000">
    <property type="entry name" value="HAD superfamily/HAD-like"/>
    <property type="match status" value="1"/>
</dbReference>
<dbReference type="InterPro" id="IPR023214">
    <property type="entry name" value="HAD_sf"/>
</dbReference>
<dbReference type="PANTHER" id="PTHR43434:SF23">
    <property type="entry name" value="PHOSPHOGLYCOLATE PHOSPHATASE"/>
    <property type="match status" value="1"/>
</dbReference>
<dbReference type="Gene3D" id="1.10.150.240">
    <property type="entry name" value="Putative phosphatase, domain 2"/>
    <property type="match status" value="1"/>
</dbReference>
<comment type="cofactor">
    <cofactor evidence="2">
        <name>Mg(2+)</name>
        <dbReference type="ChEBI" id="CHEBI:18420"/>
    </cofactor>
</comment>
<reference evidence="10 11" key="1">
    <citation type="journal article" date="2018" name="Nat. Biotechnol.">
        <title>A standardized bacterial taxonomy based on genome phylogeny substantially revises the tree of life.</title>
        <authorList>
            <person name="Parks D.H."/>
            <person name="Chuvochina M."/>
            <person name="Waite D.W."/>
            <person name="Rinke C."/>
            <person name="Skarshewski A."/>
            <person name="Chaumeil P.A."/>
            <person name="Hugenholtz P."/>
        </authorList>
    </citation>
    <scope>NUCLEOTIDE SEQUENCE [LARGE SCALE GENOMIC DNA]</scope>
    <source>
        <strain evidence="10">UBA9049</strain>
    </source>
</reference>
<evidence type="ECO:0000256" key="8">
    <source>
        <dbReference type="ARBA" id="ARBA00022842"/>
    </source>
</evidence>
<accession>A0A3B8WSA9</accession>
<dbReference type="NCBIfam" id="TIGR01509">
    <property type="entry name" value="HAD-SF-IA-v3"/>
    <property type="match status" value="1"/>
</dbReference>
<dbReference type="EMBL" id="DLYI01000320">
    <property type="protein sequence ID" value="HAC30822.1"/>
    <property type="molecule type" value="Genomic_DNA"/>
</dbReference>
<dbReference type="AlphaFoldDB" id="A0A3B8WSA9"/>
<dbReference type="NCBIfam" id="TIGR01549">
    <property type="entry name" value="HAD-SF-IA-v1"/>
    <property type="match status" value="1"/>
</dbReference>
<dbReference type="EC" id="3.1.3.18" evidence="5"/>
<evidence type="ECO:0000256" key="7">
    <source>
        <dbReference type="ARBA" id="ARBA00022801"/>
    </source>
</evidence>
<dbReference type="GO" id="GO:0008967">
    <property type="term" value="F:phosphoglycolate phosphatase activity"/>
    <property type="evidence" value="ECO:0007669"/>
    <property type="project" value="UniProtKB-EC"/>
</dbReference>
<keyword evidence="6" id="KW-0479">Metal-binding</keyword>
<dbReference type="PRINTS" id="PR00413">
    <property type="entry name" value="HADHALOGNASE"/>
</dbReference>
<dbReference type="Proteomes" id="UP000261325">
    <property type="component" value="Unassembled WGS sequence"/>
</dbReference>
<sequence>MPGIPVKTEQTPAAVLFDLDGTLIDTAPDFIRCLNQLRQQHGMPALPAEQIRRSVSNGARAMIRVGFGLEPEHEGYPEKHTAFLDLYELGVAVETTLFPGMDVLLSSLESRGIPWGIVTNKPARFAVPLIEALDLAQRCAALICPDHVAERKPHPESLLLACRQIQVEPIKSVYVGDHERDIEAGRNAGMHTIAVRYGYIEQPETVDLWQADRIADTVSDLTKLLQ</sequence>
<dbReference type="GO" id="GO:0006281">
    <property type="term" value="P:DNA repair"/>
    <property type="evidence" value="ECO:0007669"/>
    <property type="project" value="TreeGrafter"/>
</dbReference>
<gene>
    <name evidence="10" type="primary">gph</name>
    <name evidence="10" type="ORF">DCF82_23895</name>
</gene>
<evidence type="ECO:0000256" key="2">
    <source>
        <dbReference type="ARBA" id="ARBA00001946"/>
    </source>
</evidence>
<evidence type="ECO:0000256" key="1">
    <source>
        <dbReference type="ARBA" id="ARBA00000830"/>
    </source>
</evidence>
<dbReference type="GO" id="GO:0046872">
    <property type="term" value="F:metal ion binding"/>
    <property type="evidence" value="ECO:0007669"/>
    <property type="project" value="UniProtKB-KW"/>
</dbReference>
<comment type="caution">
    <text evidence="10">The sequence shown here is derived from an EMBL/GenBank/DDBJ whole genome shotgun (WGS) entry which is preliminary data.</text>
</comment>
<comment type="pathway">
    <text evidence="3">Organic acid metabolism; glycolate biosynthesis; glycolate from 2-phosphoglycolate: step 1/1.</text>
</comment>
<organism evidence="10 11">
    <name type="scientific">Marinobacter nauticus</name>
    <name type="common">Marinobacter hydrocarbonoclasticus</name>
    <name type="synonym">Marinobacter aquaeolei</name>
    <dbReference type="NCBI Taxonomy" id="2743"/>
    <lineage>
        <taxon>Bacteria</taxon>
        <taxon>Pseudomonadati</taxon>
        <taxon>Pseudomonadota</taxon>
        <taxon>Gammaproteobacteria</taxon>
        <taxon>Pseudomonadales</taxon>
        <taxon>Marinobacteraceae</taxon>
        <taxon>Marinobacter</taxon>
    </lineage>
</organism>
<dbReference type="GO" id="GO:0005829">
    <property type="term" value="C:cytosol"/>
    <property type="evidence" value="ECO:0007669"/>
    <property type="project" value="TreeGrafter"/>
</dbReference>
<evidence type="ECO:0000313" key="10">
    <source>
        <dbReference type="EMBL" id="HAC30822.1"/>
    </source>
</evidence>
<protein>
    <recommendedName>
        <fullName evidence="5">phosphoglycolate phosphatase</fullName>
        <ecNumber evidence="5">3.1.3.18</ecNumber>
    </recommendedName>
</protein>
<evidence type="ECO:0000256" key="6">
    <source>
        <dbReference type="ARBA" id="ARBA00022723"/>
    </source>
</evidence>
<evidence type="ECO:0000256" key="4">
    <source>
        <dbReference type="ARBA" id="ARBA00006171"/>
    </source>
</evidence>
<dbReference type="SFLD" id="SFLDG01129">
    <property type="entry name" value="C1.5:_HAD__Beta-PGM__Phosphata"/>
    <property type="match status" value="1"/>
</dbReference>
<dbReference type="InterPro" id="IPR036412">
    <property type="entry name" value="HAD-like_sf"/>
</dbReference>
<dbReference type="NCBIfam" id="TIGR01449">
    <property type="entry name" value="PGP_bact"/>
    <property type="match status" value="1"/>
</dbReference>
<evidence type="ECO:0000256" key="9">
    <source>
        <dbReference type="ARBA" id="ARBA00023277"/>
    </source>
</evidence>
<keyword evidence="7" id="KW-0378">Hydrolase</keyword>
<dbReference type="FunFam" id="3.40.50.1000:FF:000022">
    <property type="entry name" value="Phosphoglycolate phosphatase"/>
    <property type="match status" value="1"/>
</dbReference>
<dbReference type="SUPFAM" id="SSF56784">
    <property type="entry name" value="HAD-like"/>
    <property type="match status" value="1"/>
</dbReference>
<proteinExistence type="inferred from homology"/>
<dbReference type="PANTHER" id="PTHR43434">
    <property type="entry name" value="PHOSPHOGLYCOLATE PHOSPHATASE"/>
    <property type="match status" value="1"/>
</dbReference>
<dbReference type="InterPro" id="IPR041492">
    <property type="entry name" value="HAD_2"/>
</dbReference>
<comment type="catalytic activity">
    <reaction evidence="1">
        <text>2-phosphoglycolate + H2O = glycolate + phosphate</text>
        <dbReference type="Rhea" id="RHEA:14369"/>
        <dbReference type="ChEBI" id="CHEBI:15377"/>
        <dbReference type="ChEBI" id="CHEBI:29805"/>
        <dbReference type="ChEBI" id="CHEBI:43474"/>
        <dbReference type="ChEBI" id="CHEBI:58033"/>
        <dbReference type="EC" id="3.1.3.18"/>
    </reaction>
</comment>
<dbReference type="SFLD" id="SFLDS00003">
    <property type="entry name" value="Haloacid_Dehalogenase"/>
    <property type="match status" value="1"/>
</dbReference>
<comment type="similarity">
    <text evidence="4">Belongs to the HAD-like hydrolase superfamily. CbbY/CbbZ/Gph/YieH family.</text>
</comment>